<name>A0ABW5FG37_9BACL</name>
<proteinExistence type="predicted"/>
<accession>A0ABW5FG37</accession>
<protein>
    <submittedName>
        <fullName evidence="1">Uncharacterized protein</fullName>
    </submittedName>
</protein>
<evidence type="ECO:0000313" key="2">
    <source>
        <dbReference type="Proteomes" id="UP001597448"/>
    </source>
</evidence>
<keyword evidence="2" id="KW-1185">Reference proteome</keyword>
<organism evidence="1 2">
    <name type="scientific">Paenibacillus rhizoplanae</name>
    <dbReference type="NCBI Taxonomy" id="1917181"/>
    <lineage>
        <taxon>Bacteria</taxon>
        <taxon>Bacillati</taxon>
        <taxon>Bacillota</taxon>
        <taxon>Bacilli</taxon>
        <taxon>Bacillales</taxon>
        <taxon>Paenibacillaceae</taxon>
        <taxon>Paenibacillus</taxon>
    </lineage>
</organism>
<sequence>MYDDNMFQRTIIHSLLYARRRKFDKIACSNNFDSECYETLANIINSIKFDDQRLERRLEQTERNMNLILDGTFKNFTNDDLESIKKINEYLQIKKEQFADFKKGRLDILSSIKEGLSSTYDTNRRLIRQLDLDDDILISRYNAYVDFQYYVENPLAKITLRVWENQLTNPNVYQRGHKFKFLVHAIRTNAENALKNAKSYPIISTSLITDEFQGTYQKSKFGFVYQPSVENVMLISNSDCYANHLPFTSSYIEAEFFSLTSTPLGPNKYFQYNDYDACKTMHIEEIEMNSIKNQKGSMEDVIESDTYNEIVLFNNADTNPIAVFLLETEKTSDFSVTTAEELSIKLNLPLIKI</sequence>
<evidence type="ECO:0000313" key="1">
    <source>
        <dbReference type="EMBL" id="MFD2412672.1"/>
    </source>
</evidence>
<gene>
    <name evidence="1" type="ORF">ACFSX3_22525</name>
</gene>
<dbReference type="EMBL" id="JBHUKY010000045">
    <property type="protein sequence ID" value="MFD2412672.1"/>
    <property type="molecule type" value="Genomic_DNA"/>
</dbReference>
<comment type="caution">
    <text evidence="1">The sequence shown here is derived from an EMBL/GenBank/DDBJ whole genome shotgun (WGS) entry which is preliminary data.</text>
</comment>
<reference evidence="2" key="1">
    <citation type="journal article" date="2019" name="Int. J. Syst. Evol. Microbiol.">
        <title>The Global Catalogue of Microorganisms (GCM) 10K type strain sequencing project: providing services to taxonomists for standard genome sequencing and annotation.</title>
        <authorList>
            <consortium name="The Broad Institute Genomics Platform"/>
            <consortium name="The Broad Institute Genome Sequencing Center for Infectious Disease"/>
            <person name="Wu L."/>
            <person name="Ma J."/>
        </authorList>
    </citation>
    <scope>NUCLEOTIDE SEQUENCE [LARGE SCALE GENOMIC DNA]</scope>
    <source>
        <strain evidence="2">CCM 8725</strain>
    </source>
</reference>
<dbReference type="RefSeq" id="WP_340992271.1">
    <property type="nucleotide sequence ID" value="NZ_JBHUKY010000045.1"/>
</dbReference>
<dbReference type="Proteomes" id="UP001597448">
    <property type="component" value="Unassembled WGS sequence"/>
</dbReference>